<dbReference type="InterPro" id="IPR007034">
    <property type="entry name" value="BMS1_TSR1_C"/>
</dbReference>
<dbReference type="Pfam" id="PF22298">
    <property type="entry name" value="Tsr1_G-like"/>
    <property type="match status" value="1"/>
</dbReference>
<reference evidence="7 8" key="1">
    <citation type="submission" date="2014-11" db="EMBL/GenBank/DDBJ databases">
        <authorList>
            <person name="Zhu J."/>
            <person name="Qi W."/>
            <person name="Song R."/>
        </authorList>
    </citation>
    <scope>NUCLEOTIDE SEQUENCE [LARGE SCALE GENOMIC DNA]</scope>
</reference>
<dbReference type="InterPro" id="IPR039761">
    <property type="entry name" value="Bms1/Tsr1"/>
</dbReference>
<dbReference type="InParanoid" id="A0A0G4E8F5"/>
<dbReference type="InterPro" id="IPR030387">
    <property type="entry name" value="G_Bms1/Tsr1_dom"/>
</dbReference>
<dbReference type="OMA" id="NCDCKRI"/>
<proteinExistence type="inferred from homology"/>
<dbReference type="GO" id="GO:0034511">
    <property type="term" value="F:U3 snoRNA binding"/>
    <property type="evidence" value="ECO:0007669"/>
    <property type="project" value="TreeGrafter"/>
</dbReference>
<keyword evidence="8" id="KW-1185">Reference proteome</keyword>
<dbReference type="GO" id="GO:0005525">
    <property type="term" value="F:GTP binding"/>
    <property type="evidence" value="ECO:0007669"/>
    <property type="project" value="TreeGrafter"/>
</dbReference>
<dbReference type="STRING" id="1169540.A0A0G4E8F5"/>
<evidence type="ECO:0000256" key="3">
    <source>
        <dbReference type="ARBA" id="ARBA00023242"/>
    </source>
</evidence>
<dbReference type="PANTHER" id="PTHR12858:SF1">
    <property type="entry name" value="PRE-RRNA-PROCESSING PROTEIN TSR1 HOMOLOG"/>
    <property type="match status" value="1"/>
</dbReference>
<dbReference type="GO" id="GO:0030688">
    <property type="term" value="C:preribosome, small subunit precursor"/>
    <property type="evidence" value="ECO:0007669"/>
    <property type="project" value="TreeGrafter"/>
</dbReference>
<dbReference type="SMART" id="SM00785">
    <property type="entry name" value="AARP2CN"/>
    <property type="match status" value="1"/>
</dbReference>
<protein>
    <recommendedName>
        <fullName evidence="6">Bms1-type G domain-containing protein</fullName>
    </recommendedName>
</protein>
<keyword evidence="3" id="KW-0539">Nucleus</keyword>
<comment type="subcellular location">
    <subcellularLocation>
        <location evidence="1">Nucleus</location>
        <location evidence="1">Nucleolus</location>
    </subcellularLocation>
</comment>
<dbReference type="GO" id="GO:0000479">
    <property type="term" value="P:endonucleolytic cleavage of tricistronic rRNA transcript (SSU-rRNA, 5.8S rRNA, LSU-rRNA)"/>
    <property type="evidence" value="ECO:0007669"/>
    <property type="project" value="TreeGrafter"/>
</dbReference>
<dbReference type="VEuPathDB" id="CryptoDB:Vbra_10757"/>
<feature type="compositionally biased region" description="Acidic residues" evidence="5">
    <location>
        <begin position="449"/>
        <end position="458"/>
    </location>
</feature>
<evidence type="ECO:0000256" key="5">
    <source>
        <dbReference type="SAM" id="MobiDB-lite"/>
    </source>
</evidence>
<dbReference type="PhylomeDB" id="A0A0G4E8F5"/>
<evidence type="ECO:0000256" key="2">
    <source>
        <dbReference type="ARBA" id="ARBA00022517"/>
    </source>
</evidence>
<organism evidence="7 8">
    <name type="scientific">Vitrella brassicaformis (strain CCMP3155)</name>
    <dbReference type="NCBI Taxonomy" id="1169540"/>
    <lineage>
        <taxon>Eukaryota</taxon>
        <taxon>Sar</taxon>
        <taxon>Alveolata</taxon>
        <taxon>Colpodellida</taxon>
        <taxon>Vitrellaceae</taxon>
        <taxon>Vitrella</taxon>
    </lineage>
</organism>
<name>A0A0G4E8F5_VITBC</name>
<dbReference type="PANTHER" id="PTHR12858">
    <property type="entry name" value="RIBOSOME BIOGENESIS PROTEIN"/>
    <property type="match status" value="1"/>
</dbReference>
<feature type="compositionally biased region" description="Basic residues" evidence="5">
    <location>
        <begin position="30"/>
        <end position="39"/>
    </location>
</feature>
<feature type="compositionally biased region" description="Basic residues" evidence="5">
    <location>
        <begin position="1"/>
        <end position="19"/>
    </location>
</feature>
<evidence type="ECO:0000313" key="7">
    <source>
        <dbReference type="EMBL" id="CEL91593.1"/>
    </source>
</evidence>
<dbReference type="FunCoup" id="A0A0G4E8F5">
    <property type="interactions" value="160"/>
</dbReference>
<feature type="region of interest" description="Disordered" evidence="5">
    <location>
        <begin position="1"/>
        <end position="63"/>
    </location>
</feature>
<dbReference type="OrthoDB" id="119302at2759"/>
<sequence>MQQQSHHSHRASLKQRNKPFKGSSSTPANKKGRTAKRTPVKSTAMPTASKQDRLNMSKQAREKKRQEILEHKRMGAASSAVAPPPKIVMLLPFHRSADALAMKRRILEACEVSDLDNVAPHKPVTVLLPTWAQPTVPGESKKQRITIIDPPPALYAALDVAKCADVIVAAFCQGSLERPAFDEDGYEALSALRLQGLPPPVGVMGGVGQLMWSAKKVAENKRFVTRYFHSEFGDDKKLFDVDSDQDVRNLLRHLANVTPKPLKFREDRGYLMSNQVEYDAATQTLAIAGYVRGVGFTVRHPVHLTGHGDFQLEKIVKLPDPCPTQGTTRRQERHKEGGMAVDTDAGAGGGTEILEQMTPEIAAGLDEEWKCLRPYDPFAGEQTWPTDQEMAAAEKAMKSHKAHRIGAPVREEDENGGEFDDMIDDNDEQNVDQEHADEHDDDAHHEHEAEWDEGDDPSDAYSSLAMPEETDEDMQAERARLRQIQMEERSREDMMFPDEVDTPADQTARHRFQKYRGLKSFRTSAWDPYEKLPIEYSRIHDFEAIKATMRSNKRHFRADCSLVGGWGGGGISGLYCCIYLRNVPASVLASHPSDFPLIVSSLFGYERKVSVLHMSLTRVDGAVNEPPKDGSSSSGGPQPLPSKETVELHCGFRRFPGRPAFSQHVQKHSQDKFKYERFMHPGTTCVASLYAPTIFTPSPALMFRMTQDGESRLCAWGSVMAANPNRLLIKRIVLTGYPFRVHKTKAVVRYMFFDPDDVKWFKPVELHTKKGLRGHISEPLGTHGYMKCRFSSRLDQSDTVCMYLYKRVFPKWYPPSWGGDATKGPADHHD</sequence>
<accession>A0A0G4E8F5</accession>
<feature type="compositionally biased region" description="Basic and acidic residues" evidence="5">
    <location>
        <begin position="432"/>
        <end position="448"/>
    </location>
</feature>
<dbReference type="GO" id="GO:0000462">
    <property type="term" value="P:maturation of SSU-rRNA from tricistronic rRNA transcript (SSU-rRNA, 5.8S rRNA, LSU-rRNA)"/>
    <property type="evidence" value="ECO:0007669"/>
    <property type="project" value="TreeGrafter"/>
</dbReference>
<feature type="region of interest" description="Disordered" evidence="5">
    <location>
        <begin position="391"/>
        <end position="476"/>
    </location>
</feature>
<dbReference type="GO" id="GO:0005730">
    <property type="term" value="C:nucleolus"/>
    <property type="evidence" value="ECO:0007669"/>
    <property type="project" value="UniProtKB-SubCell"/>
</dbReference>
<gene>
    <name evidence="7" type="ORF">Vbra_10757</name>
</gene>
<dbReference type="Proteomes" id="UP000041254">
    <property type="component" value="Unassembled WGS sequence"/>
</dbReference>
<dbReference type="EMBL" id="CDMY01000007">
    <property type="protein sequence ID" value="CEL91593.1"/>
    <property type="molecule type" value="Genomic_DNA"/>
</dbReference>
<evidence type="ECO:0000259" key="6">
    <source>
        <dbReference type="PROSITE" id="PS51714"/>
    </source>
</evidence>
<feature type="domain" description="Bms1-type G" evidence="6">
    <location>
        <begin position="84"/>
        <end position="260"/>
    </location>
</feature>
<evidence type="ECO:0000256" key="4">
    <source>
        <dbReference type="ARBA" id="ARBA00038288"/>
    </source>
</evidence>
<evidence type="ECO:0000256" key="1">
    <source>
        <dbReference type="ARBA" id="ARBA00004604"/>
    </source>
</evidence>
<feature type="compositionally biased region" description="Polar residues" evidence="5">
    <location>
        <begin position="40"/>
        <end position="49"/>
    </location>
</feature>
<dbReference type="SMART" id="SM01362">
    <property type="entry name" value="DUF663"/>
    <property type="match status" value="1"/>
</dbReference>
<feature type="region of interest" description="Disordered" evidence="5">
    <location>
        <begin position="321"/>
        <end position="349"/>
    </location>
</feature>
<dbReference type="AlphaFoldDB" id="A0A0G4E8F5"/>
<dbReference type="PROSITE" id="PS51714">
    <property type="entry name" value="G_BMS1"/>
    <property type="match status" value="1"/>
</dbReference>
<evidence type="ECO:0000313" key="8">
    <source>
        <dbReference type="Proteomes" id="UP000041254"/>
    </source>
</evidence>
<comment type="similarity">
    <text evidence="4">Belongs to the TRAFAC class translation factor GTPase superfamily. Bms1-like GTPase family. TSR1 subfamily.</text>
</comment>
<feature type="region of interest" description="Disordered" evidence="5">
    <location>
        <begin position="622"/>
        <end position="642"/>
    </location>
</feature>
<keyword evidence="2" id="KW-0690">Ribosome biogenesis</keyword>
<dbReference type="Pfam" id="PF08142">
    <property type="entry name" value="AARP2CN"/>
    <property type="match status" value="1"/>
</dbReference>
<dbReference type="Pfam" id="PF04950">
    <property type="entry name" value="RIBIOP_C"/>
    <property type="match status" value="1"/>
</dbReference>
<dbReference type="InterPro" id="IPR012948">
    <property type="entry name" value="AARP2CN"/>
</dbReference>
<feature type="compositionally biased region" description="Acidic residues" evidence="5">
    <location>
        <begin position="411"/>
        <end position="431"/>
    </location>
</feature>
<dbReference type="GO" id="GO:0003924">
    <property type="term" value="F:GTPase activity"/>
    <property type="evidence" value="ECO:0007669"/>
    <property type="project" value="TreeGrafter"/>
</dbReference>